<dbReference type="InterPro" id="IPR011444">
    <property type="entry name" value="DUF1549"/>
</dbReference>
<evidence type="ECO:0000256" key="2">
    <source>
        <dbReference type="SAM" id="SignalP"/>
    </source>
</evidence>
<dbReference type="Pfam" id="PF07583">
    <property type="entry name" value="PSCyt2"/>
    <property type="match status" value="1"/>
</dbReference>
<name>A0A6P2DMM2_9BACT</name>
<evidence type="ECO:0000313" key="6">
    <source>
        <dbReference type="Proteomes" id="UP000464178"/>
    </source>
</evidence>
<feature type="domain" description="DUF1553" evidence="4">
    <location>
        <begin position="483"/>
        <end position="709"/>
    </location>
</feature>
<dbReference type="PANTHER" id="PTHR35889">
    <property type="entry name" value="CYCLOINULO-OLIGOSACCHARIDE FRUCTANOTRANSFERASE-RELATED"/>
    <property type="match status" value="1"/>
</dbReference>
<dbReference type="KEGG" id="gms:SOIL9_75770"/>
<feature type="signal peptide" evidence="2">
    <location>
        <begin position="1"/>
        <end position="22"/>
    </location>
</feature>
<dbReference type="PANTHER" id="PTHR35889:SF3">
    <property type="entry name" value="F-BOX DOMAIN-CONTAINING PROTEIN"/>
    <property type="match status" value="1"/>
</dbReference>
<dbReference type="RefSeq" id="WP_162672690.1">
    <property type="nucleotide sequence ID" value="NZ_LR593886.1"/>
</dbReference>
<sequence length="738" mass="82523">MPRFSYLLSAAIVAGAPAVSVAGGAPSFTTDVIPLLTKAGCNQGACHGKGAGQNGFRLSLRGFAPDQDYNWITREFSGRRIDRTRPEESLFLRKATGATPHEGGRLFSTTSREYKLLLDWLGAGYPGPNKNEAKVRKLELTPAARVLKPGEEVQLIATATFTDGTMRDMTWLTKFDSNDPAYLDVSATGKARAVRNGASAVRAMYLTEVAVTVFSVPFDRPVDEKRFVPTNNFVDTHVSAKLKELRIEPSDLCTDDEFVRRVFLDALGTLPTPAEATAFSADPDPKKREKLVDATLARPEFNDYWALQLGDLFQNRKERDHDVRGAKGVRQFHDWLRKQVAANRGWDDIARDVLTATGSNADNPAVGYFIVTVGEQRHGENSEAPESIAQAFLGTRIGCAKCHNHPLERYTQDDFYHFAAYFSRVKLDRTEAKLGPTRLNVSHPDQNQNKNPVGVSQPRTGMFMRPQPLDRTTGDMKPGDDPRITLAKWITDPNNEYFAGAMVNRIWRHYMSVGLVEPVDDLRATNPPTNPALWKSLNKEFVEKKFDLRALMRVILTSRTYQLSSATRPGNETDARFYSHYYARRLPAEVMLDAISDATGVPERFDGYPVGVRAVQVPDPGSASYFLRAFGRSERVTACACERVGDVTLPNVLHLICGETVTNKVSNGSGWLAKRLKDEKDDAKLLDELFLRAYSRKPRAEEKAKVIELLKDKGASREELYRDVFWALLNSKEFLFNR</sequence>
<accession>A0A6P2DMM2</accession>
<dbReference type="Pfam" id="PF07587">
    <property type="entry name" value="PSD1"/>
    <property type="match status" value="1"/>
</dbReference>
<gene>
    <name evidence="5" type="ORF">SOIL9_75770</name>
</gene>
<feature type="chain" id="PRO_5026900674" description="BIG2 domain-containing protein" evidence="2">
    <location>
        <begin position="23"/>
        <end position="738"/>
    </location>
</feature>
<evidence type="ECO:0000259" key="3">
    <source>
        <dbReference type="Pfam" id="PF07583"/>
    </source>
</evidence>
<feature type="domain" description="DUF1549" evidence="3">
    <location>
        <begin position="234"/>
        <end position="425"/>
    </location>
</feature>
<evidence type="ECO:0000313" key="5">
    <source>
        <dbReference type="EMBL" id="VTS02255.1"/>
    </source>
</evidence>
<evidence type="ECO:0000256" key="1">
    <source>
        <dbReference type="SAM" id="MobiDB-lite"/>
    </source>
</evidence>
<feature type="compositionally biased region" description="Polar residues" evidence="1">
    <location>
        <begin position="439"/>
        <end position="451"/>
    </location>
</feature>
<protein>
    <recommendedName>
        <fullName evidence="7">BIG2 domain-containing protein</fullName>
    </recommendedName>
</protein>
<dbReference type="Gene3D" id="2.60.40.1080">
    <property type="match status" value="1"/>
</dbReference>
<organism evidence="5 6">
    <name type="scientific">Gemmata massiliana</name>
    <dbReference type="NCBI Taxonomy" id="1210884"/>
    <lineage>
        <taxon>Bacteria</taxon>
        <taxon>Pseudomonadati</taxon>
        <taxon>Planctomycetota</taxon>
        <taxon>Planctomycetia</taxon>
        <taxon>Gemmatales</taxon>
        <taxon>Gemmataceae</taxon>
        <taxon>Gemmata</taxon>
    </lineage>
</organism>
<evidence type="ECO:0000259" key="4">
    <source>
        <dbReference type="Pfam" id="PF07587"/>
    </source>
</evidence>
<keyword evidence="2" id="KW-0732">Signal</keyword>
<evidence type="ECO:0008006" key="7">
    <source>
        <dbReference type="Google" id="ProtNLM"/>
    </source>
</evidence>
<keyword evidence="6" id="KW-1185">Reference proteome</keyword>
<dbReference type="AlphaFoldDB" id="A0A6P2DMM2"/>
<dbReference type="Proteomes" id="UP000464178">
    <property type="component" value="Chromosome"/>
</dbReference>
<dbReference type="InterPro" id="IPR022655">
    <property type="entry name" value="DUF1553"/>
</dbReference>
<dbReference type="EMBL" id="LR593886">
    <property type="protein sequence ID" value="VTS02255.1"/>
    <property type="molecule type" value="Genomic_DNA"/>
</dbReference>
<reference evidence="5 6" key="1">
    <citation type="submission" date="2019-05" db="EMBL/GenBank/DDBJ databases">
        <authorList>
            <consortium name="Science for Life Laboratories"/>
        </authorList>
    </citation>
    <scope>NUCLEOTIDE SEQUENCE [LARGE SCALE GENOMIC DNA]</scope>
    <source>
        <strain evidence="5">Soil9</strain>
    </source>
</reference>
<proteinExistence type="predicted"/>
<feature type="region of interest" description="Disordered" evidence="1">
    <location>
        <begin position="437"/>
        <end position="480"/>
    </location>
</feature>